<dbReference type="GO" id="GO:0005524">
    <property type="term" value="F:ATP binding"/>
    <property type="evidence" value="ECO:0007669"/>
    <property type="project" value="UniProtKB-KW"/>
</dbReference>
<dbReference type="CDD" id="cd00130">
    <property type="entry name" value="PAS"/>
    <property type="match status" value="3"/>
</dbReference>
<dbReference type="Pfam" id="PF00512">
    <property type="entry name" value="HisKA"/>
    <property type="match status" value="1"/>
</dbReference>
<dbReference type="InterPro" id="IPR035965">
    <property type="entry name" value="PAS-like_dom_sf"/>
</dbReference>
<feature type="domain" description="PAC" evidence="14">
    <location>
        <begin position="332"/>
        <end position="384"/>
    </location>
</feature>
<dbReference type="InterPro" id="IPR000700">
    <property type="entry name" value="PAS-assoc_C"/>
</dbReference>
<feature type="domain" description="PAS" evidence="13">
    <location>
        <begin position="260"/>
        <end position="323"/>
    </location>
</feature>
<dbReference type="Pfam" id="PF13426">
    <property type="entry name" value="PAS_9"/>
    <property type="match status" value="1"/>
</dbReference>
<keyword evidence="7" id="KW-0418">Kinase</keyword>
<dbReference type="Pfam" id="PF02518">
    <property type="entry name" value="HATPase_c"/>
    <property type="match status" value="1"/>
</dbReference>
<dbReference type="SUPFAM" id="SSF47384">
    <property type="entry name" value="Homodimeric domain of signal transducing histidine kinase"/>
    <property type="match status" value="1"/>
</dbReference>
<dbReference type="Gene3D" id="3.30.450.20">
    <property type="entry name" value="PAS domain"/>
    <property type="match status" value="3"/>
</dbReference>
<dbReference type="OrthoDB" id="5440058at2"/>
<dbReference type="InterPro" id="IPR004358">
    <property type="entry name" value="Sig_transdc_His_kin-like_C"/>
</dbReference>
<feature type="domain" description="PAS" evidence="13">
    <location>
        <begin position="512"/>
        <end position="564"/>
    </location>
</feature>
<dbReference type="InterPro" id="IPR001610">
    <property type="entry name" value="PAC"/>
</dbReference>
<dbReference type="SMART" id="SM00086">
    <property type="entry name" value="PAC"/>
    <property type="match status" value="3"/>
</dbReference>
<protein>
    <recommendedName>
        <fullName evidence="3">histidine kinase</fullName>
        <ecNumber evidence="3">2.7.13.3</ecNumber>
    </recommendedName>
</protein>
<evidence type="ECO:0000256" key="11">
    <source>
        <dbReference type="SAM" id="Phobius"/>
    </source>
</evidence>
<dbReference type="EC" id="2.7.13.3" evidence="3"/>
<evidence type="ECO:0000259" key="13">
    <source>
        <dbReference type="PROSITE" id="PS50112"/>
    </source>
</evidence>
<dbReference type="InterPro" id="IPR013767">
    <property type="entry name" value="PAS_fold"/>
</dbReference>
<proteinExistence type="predicted"/>
<evidence type="ECO:0000256" key="4">
    <source>
        <dbReference type="ARBA" id="ARBA00022553"/>
    </source>
</evidence>
<dbReference type="GO" id="GO:0016020">
    <property type="term" value="C:membrane"/>
    <property type="evidence" value="ECO:0007669"/>
    <property type="project" value="UniProtKB-SubCell"/>
</dbReference>
<dbReference type="SUPFAM" id="SSF55785">
    <property type="entry name" value="PYP-like sensor domain (PAS domain)"/>
    <property type="match status" value="3"/>
</dbReference>
<keyword evidence="4" id="KW-0597">Phosphoprotein</keyword>
<dbReference type="NCBIfam" id="TIGR00229">
    <property type="entry name" value="sensory_box"/>
    <property type="match status" value="3"/>
</dbReference>
<evidence type="ECO:0000313" key="15">
    <source>
        <dbReference type="EMBL" id="SMF41735.1"/>
    </source>
</evidence>
<dbReference type="PANTHER" id="PTHR43711">
    <property type="entry name" value="TWO-COMPONENT HISTIDINE KINASE"/>
    <property type="match status" value="1"/>
</dbReference>
<evidence type="ECO:0000256" key="9">
    <source>
        <dbReference type="ARBA" id="ARBA00023012"/>
    </source>
</evidence>
<reference evidence="16" key="1">
    <citation type="submission" date="2017-04" db="EMBL/GenBank/DDBJ databases">
        <authorList>
            <person name="Varghese N."/>
            <person name="Submissions S."/>
        </authorList>
    </citation>
    <scope>NUCLEOTIDE SEQUENCE [LARGE SCALE GENOMIC DNA]</scope>
    <source>
        <strain evidence="16">K3S</strain>
    </source>
</reference>
<dbReference type="SMART" id="SM00387">
    <property type="entry name" value="HATPase_c"/>
    <property type="match status" value="1"/>
</dbReference>
<dbReference type="InterPro" id="IPR036097">
    <property type="entry name" value="HisK_dim/P_sf"/>
</dbReference>
<dbReference type="SMART" id="SM00388">
    <property type="entry name" value="HisKA"/>
    <property type="match status" value="1"/>
</dbReference>
<evidence type="ECO:0000256" key="1">
    <source>
        <dbReference type="ARBA" id="ARBA00000085"/>
    </source>
</evidence>
<feature type="transmembrane region" description="Helical" evidence="11">
    <location>
        <begin position="197"/>
        <end position="215"/>
    </location>
</feature>
<dbReference type="AlphaFoldDB" id="A0A1X7EX60"/>
<feature type="domain" description="PAC" evidence="14">
    <location>
        <begin position="459"/>
        <end position="511"/>
    </location>
</feature>
<keyword evidence="8" id="KW-0067">ATP-binding</keyword>
<dbReference type="InterPro" id="IPR003661">
    <property type="entry name" value="HisK_dim/P_dom"/>
</dbReference>
<dbReference type="Pfam" id="PF13185">
    <property type="entry name" value="GAF_2"/>
    <property type="match status" value="1"/>
</dbReference>
<feature type="transmembrane region" description="Helical" evidence="11">
    <location>
        <begin position="130"/>
        <end position="148"/>
    </location>
</feature>
<accession>A0A1X7EX60</accession>
<evidence type="ECO:0000256" key="10">
    <source>
        <dbReference type="ARBA" id="ARBA00023136"/>
    </source>
</evidence>
<comment type="catalytic activity">
    <reaction evidence="1">
        <text>ATP + protein L-histidine = ADP + protein N-phospho-L-histidine.</text>
        <dbReference type="EC" id="2.7.13.3"/>
    </reaction>
</comment>
<keyword evidence="11" id="KW-1133">Transmembrane helix</keyword>
<dbReference type="Pfam" id="PF17159">
    <property type="entry name" value="MASE3"/>
    <property type="match status" value="1"/>
</dbReference>
<dbReference type="GO" id="GO:0006355">
    <property type="term" value="P:regulation of DNA-templated transcription"/>
    <property type="evidence" value="ECO:0007669"/>
    <property type="project" value="InterPro"/>
</dbReference>
<dbReference type="Gene3D" id="3.30.450.40">
    <property type="match status" value="1"/>
</dbReference>
<feature type="domain" description="PAS" evidence="13">
    <location>
        <begin position="385"/>
        <end position="455"/>
    </location>
</feature>
<dbReference type="EMBL" id="FWZU01000007">
    <property type="protein sequence ID" value="SMF41735.1"/>
    <property type="molecule type" value="Genomic_DNA"/>
</dbReference>
<dbReference type="PANTHER" id="PTHR43711:SF31">
    <property type="entry name" value="HISTIDINE KINASE"/>
    <property type="match status" value="1"/>
</dbReference>
<dbReference type="SUPFAM" id="SSF55781">
    <property type="entry name" value="GAF domain-like"/>
    <property type="match status" value="1"/>
</dbReference>
<dbReference type="Pfam" id="PF00989">
    <property type="entry name" value="PAS"/>
    <property type="match status" value="1"/>
</dbReference>
<keyword evidence="9" id="KW-0902">Two-component regulatory system</keyword>
<feature type="domain" description="PAC" evidence="14">
    <location>
        <begin position="571"/>
        <end position="634"/>
    </location>
</feature>
<dbReference type="Gene3D" id="3.30.565.10">
    <property type="entry name" value="Histidine kinase-like ATPase, C-terminal domain"/>
    <property type="match status" value="1"/>
</dbReference>
<dbReference type="InterPro" id="IPR013656">
    <property type="entry name" value="PAS_4"/>
</dbReference>
<keyword evidence="11" id="KW-0812">Transmembrane</keyword>
<dbReference type="InterPro" id="IPR005467">
    <property type="entry name" value="His_kinase_dom"/>
</dbReference>
<dbReference type="GO" id="GO:0000155">
    <property type="term" value="F:phosphorelay sensor kinase activity"/>
    <property type="evidence" value="ECO:0007669"/>
    <property type="project" value="InterPro"/>
</dbReference>
<dbReference type="PRINTS" id="PR00344">
    <property type="entry name" value="BCTRLSENSOR"/>
</dbReference>
<dbReference type="PROSITE" id="PS50112">
    <property type="entry name" value="PAS"/>
    <property type="match status" value="3"/>
</dbReference>
<feature type="transmembrane region" description="Helical" evidence="11">
    <location>
        <begin position="168"/>
        <end position="185"/>
    </location>
</feature>
<dbReference type="InterPro" id="IPR050736">
    <property type="entry name" value="Sensor_HK_Regulatory"/>
</dbReference>
<dbReference type="InterPro" id="IPR033425">
    <property type="entry name" value="MASE3"/>
</dbReference>
<evidence type="ECO:0000256" key="8">
    <source>
        <dbReference type="ARBA" id="ARBA00022840"/>
    </source>
</evidence>
<keyword evidence="5" id="KW-0808">Transferase</keyword>
<dbReference type="InterPro" id="IPR003594">
    <property type="entry name" value="HATPase_dom"/>
</dbReference>
<dbReference type="CDD" id="cd00082">
    <property type="entry name" value="HisKA"/>
    <property type="match status" value="1"/>
</dbReference>
<dbReference type="Proteomes" id="UP000192906">
    <property type="component" value="Unassembled WGS sequence"/>
</dbReference>
<evidence type="ECO:0000256" key="3">
    <source>
        <dbReference type="ARBA" id="ARBA00012438"/>
    </source>
</evidence>
<feature type="transmembrane region" description="Helical" evidence="11">
    <location>
        <begin position="32"/>
        <end position="52"/>
    </location>
</feature>
<dbReference type="RefSeq" id="WP_085104482.1">
    <property type="nucleotide sequence ID" value="NZ_FWZU01000007.1"/>
</dbReference>
<dbReference type="Gene3D" id="1.10.287.130">
    <property type="match status" value="1"/>
</dbReference>
<dbReference type="PROSITE" id="PS50113">
    <property type="entry name" value="PAC"/>
    <property type="match status" value="3"/>
</dbReference>
<keyword evidence="16" id="KW-1185">Reference proteome</keyword>
<dbReference type="SUPFAM" id="SSF55874">
    <property type="entry name" value="ATPase domain of HSP90 chaperone/DNA topoisomerase II/histidine kinase"/>
    <property type="match status" value="1"/>
</dbReference>
<gene>
    <name evidence="15" type="ORF">SAMN06295933_3433</name>
</gene>
<feature type="domain" description="Histidine kinase" evidence="12">
    <location>
        <begin position="947"/>
        <end position="1189"/>
    </location>
</feature>
<keyword evidence="6" id="KW-0547">Nucleotide-binding</keyword>
<evidence type="ECO:0000256" key="7">
    <source>
        <dbReference type="ARBA" id="ARBA00022777"/>
    </source>
</evidence>
<evidence type="ECO:0000256" key="6">
    <source>
        <dbReference type="ARBA" id="ARBA00022741"/>
    </source>
</evidence>
<evidence type="ECO:0000313" key="16">
    <source>
        <dbReference type="Proteomes" id="UP000192906"/>
    </source>
</evidence>
<keyword evidence="10 11" id="KW-0472">Membrane</keyword>
<evidence type="ECO:0000259" key="14">
    <source>
        <dbReference type="PROSITE" id="PS50113"/>
    </source>
</evidence>
<evidence type="ECO:0000256" key="5">
    <source>
        <dbReference type="ARBA" id="ARBA00022679"/>
    </source>
</evidence>
<dbReference type="PROSITE" id="PS50109">
    <property type="entry name" value="HIS_KIN"/>
    <property type="match status" value="1"/>
</dbReference>
<evidence type="ECO:0000259" key="12">
    <source>
        <dbReference type="PROSITE" id="PS50109"/>
    </source>
</evidence>
<dbReference type="InterPro" id="IPR003018">
    <property type="entry name" value="GAF"/>
</dbReference>
<feature type="transmembrane region" description="Helical" evidence="11">
    <location>
        <begin position="10"/>
        <end position="26"/>
    </location>
</feature>
<name>A0A1X7EX60_9BACT</name>
<feature type="transmembrane region" description="Helical" evidence="11">
    <location>
        <begin position="101"/>
        <end position="123"/>
    </location>
</feature>
<dbReference type="InterPro" id="IPR029016">
    <property type="entry name" value="GAF-like_dom_sf"/>
</dbReference>
<comment type="subcellular location">
    <subcellularLocation>
        <location evidence="2">Membrane</location>
    </subcellularLocation>
</comment>
<dbReference type="InterPro" id="IPR000014">
    <property type="entry name" value="PAS"/>
</dbReference>
<organism evidence="15 16">
    <name type="scientific">Desulfovibrio gilichinskyi</name>
    <dbReference type="NCBI Taxonomy" id="1519643"/>
    <lineage>
        <taxon>Bacteria</taxon>
        <taxon>Pseudomonadati</taxon>
        <taxon>Thermodesulfobacteriota</taxon>
        <taxon>Desulfovibrionia</taxon>
        <taxon>Desulfovibrionales</taxon>
        <taxon>Desulfovibrionaceae</taxon>
        <taxon>Desulfovibrio</taxon>
    </lineage>
</organism>
<dbReference type="FunFam" id="1.10.287.130:FF:000038">
    <property type="entry name" value="Sensory transduction histidine kinase"/>
    <property type="match status" value="1"/>
</dbReference>
<dbReference type="STRING" id="1519643.SAMN06295933_3433"/>
<sequence length="1193" mass="134287">MNNNILSEKIFINLLWVALLIGAIWSSSINYIFFHFIAEIACIIISCSIFLVSWHSSKFAYNSFCTIIGPVFLCVGFVDLLHTLAFVDVIYIPEMGKDLTAQFWMVARFLQAGGLLAAIMLANKSVRPDYAMFWAISAMAVLLGTVYFSIFPRCFLEGVGITPFKTGGEYAVCVVQAFTIYLLHWGRTSFDDATKRLLTWALVLFIASELCFTLYLSLTDFAYLGGHILKLIGFYFLYRTIILASFEKPYSTLFRDWEKSEENHKNIVERMNEGVLGCDYNSMITLVNQSLCDMLGYSRQELVGNNIFNYLDSEQSRIFQEQLLLRRQATIDSYELTWTNRGGGKYVTILNPSYLFDKAGKFSGSIAVVTDITERKMIEQSLEQSEKQLRAIFDHAPIGVAIVDADANTSMVNNEMCSILEYDKKTLTSLSFAKLTHPDDVEADLKLFQELMEGKRDSYMLEQRYITGAGKTRWGRLSASAVRGWDGKPLYAICMVADVTKQVAAEEELLRAKNEWEMTFNTVQDMIAILDTSQNIVRANKQLATVLGVEQDELTGKNILEVLYGGSIPPSDSPTMQLLKDGKIHQAEMYEKQFNGYYQMSATPLVSEQGQIIGSIQMARNIDDRKKAELRLETILDIMNVYIMEPDLNLLLTKTLNIIQDRTDSTIGFIGYINENEELEIPTLTNGLLEQCPIKEFGTTLPKETWKDMCGKALRTKKTIFTNSPRKVPSGHVAIDRAVCVPILFKNQLAGEISVANKQTDYNEDDVRLLEEIALSMASPLTSRIKLDRHERMLSDSAVILSSRVKELDCLYNASTVMTNPDASEVDVFTTVFKSLEPAIGEMDVYGIRINVHGVEYTTDFWQESPWAYRADIAVAGADVGFIEISFSNDYKQHKNLSIASGRWSLLHALAELISTYLLRKKVESDLVIAKDAAEMANKAKSGFLASMSHELRTPLNAVIGFSEVLQDKFFGPLTDKQEEYIKDILESGQHLLSLINDILDLSKVEAGRLEFVKEEFDLNELLESCLTYIREKAFKHGISLQFEPDNNLQPIKADERRIKQVIFNLLSNSTKFTPDGGSIRMSSRKIEKNMVLSIVPNAKELTVGDYAENDWCLVSIEDTGIGLAPDEINAVFEEFRQLSDSITGKTPGTGLGLSLSKRFIEEQGGRLWAFSEGKGKGCIFSFVLPMIIRSKK</sequence>
<dbReference type="InterPro" id="IPR036890">
    <property type="entry name" value="HATPase_C_sf"/>
</dbReference>
<dbReference type="SMART" id="SM00091">
    <property type="entry name" value="PAS"/>
    <property type="match status" value="3"/>
</dbReference>
<evidence type="ECO:0000256" key="2">
    <source>
        <dbReference type="ARBA" id="ARBA00004370"/>
    </source>
</evidence>
<dbReference type="Pfam" id="PF08448">
    <property type="entry name" value="PAS_4"/>
    <property type="match status" value="1"/>
</dbReference>
<feature type="transmembrane region" description="Helical" evidence="11">
    <location>
        <begin position="59"/>
        <end position="81"/>
    </location>
</feature>